<feature type="transmembrane region" description="Helical" evidence="1">
    <location>
        <begin position="66"/>
        <end position="85"/>
    </location>
</feature>
<comment type="caution">
    <text evidence="2">The sequence shown here is derived from an EMBL/GenBank/DDBJ whole genome shotgun (WGS) entry which is preliminary data.</text>
</comment>
<proteinExistence type="predicted"/>
<dbReference type="AlphaFoldDB" id="X1IIB1"/>
<keyword evidence="1" id="KW-0472">Membrane</keyword>
<gene>
    <name evidence="2" type="ORF">S03H2_64874</name>
</gene>
<protein>
    <submittedName>
        <fullName evidence="2">Uncharacterized protein</fullName>
    </submittedName>
</protein>
<accession>X1IIB1</accession>
<feature type="non-terminal residue" evidence="2">
    <location>
        <position position="1"/>
    </location>
</feature>
<name>X1IIB1_9ZZZZ</name>
<dbReference type="EMBL" id="BARU01042188">
    <property type="protein sequence ID" value="GAH82141.1"/>
    <property type="molecule type" value="Genomic_DNA"/>
</dbReference>
<reference evidence="2" key="1">
    <citation type="journal article" date="2014" name="Front. Microbiol.">
        <title>High frequency of phylogenetically diverse reductive dehalogenase-homologous genes in deep subseafloor sedimentary metagenomes.</title>
        <authorList>
            <person name="Kawai M."/>
            <person name="Futagami T."/>
            <person name="Toyoda A."/>
            <person name="Takaki Y."/>
            <person name="Nishi S."/>
            <person name="Hori S."/>
            <person name="Arai W."/>
            <person name="Tsubouchi T."/>
            <person name="Morono Y."/>
            <person name="Uchiyama I."/>
            <person name="Ito T."/>
            <person name="Fujiyama A."/>
            <person name="Inagaki F."/>
            <person name="Takami H."/>
        </authorList>
    </citation>
    <scope>NUCLEOTIDE SEQUENCE</scope>
    <source>
        <strain evidence="2">Expedition CK06-06</strain>
    </source>
</reference>
<organism evidence="2">
    <name type="scientific">marine sediment metagenome</name>
    <dbReference type="NCBI Taxonomy" id="412755"/>
    <lineage>
        <taxon>unclassified sequences</taxon>
        <taxon>metagenomes</taxon>
        <taxon>ecological metagenomes</taxon>
    </lineage>
</organism>
<evidence type="ECO:0000256" key="1">
    <source>
        <dbReference type="SAM" id="Phobius"/>
    </source>
</evidence>
<sequence>QDVEILANATSTIIRWYEETRITITTALKPIKTLDVELLGILLAARKHTLGALTTLTNEHIIPTHVLLRVLCVLCGKFILILKSLRGRK</sequence>
<keyword evidence="1" id="KW-0812">Transmembrane</keyword>
<evidence type="ECO:0000313" key="2">
    <source>
        <dbReference type="EMBL" id="GAH82141.1"/>
    </source>
</evidence>
<keyword evidence="1" id="KW-1133">Transmembrane helix</keyword>